<reference evidence="1" key="2">
    <citation type="journal article" date="2015" name="Data Brief">
        <title>Shoot transcriptome of the giant reed, Arundo donax.</title>
        <authorList>
            <person name="Barrero R.A."/>
            <person name="Guerrero F.D."/>
            <person name="Moolhuijzen P."/>
            <person name="Goolsby J.A."/>
            <person name="Tidwell J."/>
            <person name="Bellgard S.E."/>
            <person name="Bellgard M.I."/>
        </authorList>
    </citation>
    <scope>NUCLEOTIDE SEQUENCE</scope>
    <source>
        <tissue evidence="1">Shoot tissue taken approximately 20 cm above the soil surface</tissue>
    </source>
</reference>
<sequence>MATNSASIGPLLDSEIIDGSKVFHKAPPSLLTTSATKAAV</sequence>
<reference evidence="1" key="1">
    <citation type="submission" date="2014-09" db="EMBL/GenBank/DDBJ databases">
        <authorList>
            <person name="Magalhaes I.L.F."/>
            <person name="Oliveira U."/>
            <person name="Santos F.R."/>
            <person name="Vidigal T.H.D.A."/>
            <person name="Brescovit A.D."/>
            <person name="Santos A.J."/>
        </authorList>
    </citation>
    <scope>NUCLEOTIDE SEQUENCE</scope>
    <source>
        <tissue evidence="1">Shoot tissue taken approximately 20 cm above the soil surface</tissue>
    </source>
</reference>
<protein>
    <submittedName>
        <fullName evidence="1">Uncharacterized protein</fullName>
    </submittedName>
</protein>
<dbReference type="AlphaFoldDB" id="A0A0A9H7V3"/>
<dbReference type="EMBL" id="GBRH01166965">
    <property type="protein sequence ID" value="JAE30931.1"/>
    <property type="molecule type" value="Transcribed_RNA"/>
</dbReference>
<evidence type="ECO:0000313" key="1">
    <source>
        <dbReference type="EMBL" id="JAE30931.1"/>
    </source>
</evidence>
<proteinExistence type="predicted"/>
<accession>A0A0A9H7V3</accession>
<organism evidence="1">
    <name type="scientific">Arundo donax</name>
    <name type="common">Giant reed</name>
    <name type="synonym">Donax arundinaceus</name>
    <dbReference type="NCBI Taxonomy" id="35708"/>
    <lineage>
        <taxon>Eukaryota</taxon>
        <taxon>Viridiplantae</taxon>
        <taxon>Streptophyta</taxon>
        <taxon>Embryophyta</taxon>
        <taxon>Tracheophyta</taxon>
        <taxon>Spermatophyta</taxon>
        <taxon>Magnoliopsida</taxon>
        <taxon>Liliopsida</taxon>
        <taxon>Poales</taxon>
        <taxon>Poaceae</taxon>
        <taxon>PACMAD clade</taxon>
        <taxon>Arundinoideae</taxon>
        <taxon>Arundineae</taxon>
        <taxon>Arundo</taxon>
    </lineage>
</organism>
<name>A0A0A9H7V3_ARUDO</name>